<comment type="caution">
    <text evidence="2">The sequence shown here is derived from an EMBL/GenBank/DDBJ whole genome shotgun (WGS) entry which is preliminary data.</text>
</comment>
<sequence length="224" mass="25085">MSEQEKKSGGSAIEGSVMMVEKTPGGRLKQPYRPNELQDNIDHHQKRRASIVPSVADELKYFTEDSVSNENEIKKKKESEGGLFCDSQKQSVTKKLTTNIERRDHSPENITLQTMEVDIKKEAIMPLSQPIPDVQAKSDLVAAEKEAVARVDEDSITDEVEEIRTTEVAKKHSDWSDDEEAGGLPRSDSRASRVSRMVRQFFCCGVSYEAPSEDNVSTHRAFGI</sequence>
<accession>A0AAU9UAN1</accession>
<feature type="compositionally biased region" description="Basic and acidic residues" evidence="1">
    <location>
        <begin position="162"/>
        <end position="175"/>
    </location>
</feature>
<keyword evidence="3" id="KW-1185">Reference proteome</keyword>
<organism evidence="2 3">
    <name type="scientific">Euphydryas editha</name>
    <name type="common">Edith's checkerspot</name>
    <dbReference type="NCBI Taxonomy" id="104508"/>
    <lineage>
        <taxon>Eukaryota</taxon>
        <taxon>Metazoa</taxon>
        <taxon>Ecdysozoa</taxon>
        <taxon>Arthropoda</taxon>
        <taxon>Hexapoda</taxon>
        <taxon>Insecta</taxon>
        <taxon>Pterygota</taxon>
        <taxon>Neoptera</taxon>
        <taxon>Endopterygota</taxon>
        <taxon>Lepidoptera</taxon>
        <taxon>Glossata</taxon>
        <taxon>Ditrysia</taxon>
        <taxon>Papilionoidea</taxon>
        <taxon>Nymphalidae</taxon>
        <taxon>Nymphalinae</taxon>
        <taxon>Euphydryas</taxon>
    </lineage>
</organism>
<evidence type="ECO:0000313" key="3">
    <source>
        <dbReference type="Proteomes" id="UP001153954"/>
    </source>
</evidence>
<dbReference type="Proteomes" id="UP001153954">
    <property type="component" value="Unassembled WGS sequence"/>
</dbReference>
<protein>
    <submittedName>
        <fullName evidence="2">Uncharacterized protein</fullName>
    </submittedName>
</protein>
<evidence type="ECO:0000313" key="2">
    <source>
        <dbReference type="EMBL" id="CAH2096370.1"/>
    </source>
</evidence>
<proteinExistence type="predicted"/>
<name>A0AAU9UAN1_EUPED</name>
<feature type="region of interest" description="Disordered" evidence="1">
    <location>
        <begin position="152"/>
        <end position="193"/>
    </location>
</feature>
<dbReference type="EMBL" id="CAKOGL010000016">
    <property type="protein sequence ID" value="CAH2096370.1"/>
    <property type="molecule type" value="Genomic_DNA"/>
</dbReference>
<evidence type="ECO:0000256" key="1">
    <source>
        <dbReference type="SAM" id="MobiDB-lite"/>
    </source>
</evidence>
<dbReference type="AlphaFoldDB" id="A0AAU9UAN1"/>
<reference evidence="2" key="1">
    <citation type="submission" date="2022-03" db="EMBL/GenBank/DDBJ databases">
        <authorList>
            <person name="Tunstrom K."/>
        </authorList>
    </citation>
    <scope>NUCLEOTIDE SEQUENCE</scope>
</reference>
<gene>
    <name evidence="2" type="ORF">EEDITHA_LOCUS11718</name>
</gene>